<evidence type="ECO:0008006" key="3">
    <source>
        <dbReference type="Google" id="ProtNLM"/>
    </source>
</evidence>
<dbReference type="AlphaFoldDB" id="A0A918E9G6"/>
<dbReference type="SUPFAM" id="SSF63825">
    <property type="entry name" value="YWTD domain"/>
    <property type="match status" value="1"/>
</dbReference>
<reference evidence="1" key="2">
    <citation type="submission" date="2020-09" db="EMBL/GenBank/DDBJ databases">
        <authorList>
            <person name="Sun Q."/>
            <person name="Zhou Y."/>
        </authorList>
    </citation>
    <scope>NUCLEOTIDE SEQUENCE</scope>
    <source>
        <strain evidence="1">CGMCC 4.7430</strain>
    </source>
</reference>
<dbReference type="Gene3D" id="2.130.10.10">
    <property type="entry name" value="YVTN repeat-like/Quinoprotein amine dehydrogenase"/>
    <property type="match status" value="1"/>
</dbReference>
<sequence>MSRKTLLRAGPLWQGGESPYGPIGQPGPVGGLALPAGFGGRVVARSGHKVAGLTWHAEPDGGACFPDGAGWIYVSNSGLSLVGGASALRLRSGGSIGDAYRILSGTELNRSGGATPWHSWLSCELGPRGRVFECDPYGTRAARPRLTMGRFKHQAAACDPERQVVYLTEGERDGCFYRFRPEDWGDLTEGTLEVLCASGAWEPVPSPAALLKGTRHQVRGARRFDGGDACHYAGGVCFFTTRGDGALWAYDARTSTLDRIAFGGVAGTVAITSAPSGDLYLARRGGRIDVVTPDRTVAPFLRLDGPAGAEPTGLAFTPDGDRLYFSARRGRTGSDTFEVTGPFRNA</sequence>
<dbReference type="PANTHER" id="PTHR35399">
    <property type="entry name" value="SLR8030 PROTEIN"/>
    <property type="match status" value="1"/>
</dbReference>
<protein>
    <recommendedName>
        <fullName evidence="3">DUF839 domain-containing protein</fullName>
    </recommendedName>
</protein>
<dbReference type="Proteomes" id="UP000660745">
    <property type="component" value="Unassembled WGS sequence"/>
</dbReference>
<name>A0A918E9G6_9ACTN</name>
<dbReference type="EMBL" id="BMNK01000017">
    <property type="protein sequence ID" value="GGP15073.1"/>
    <property type="molecule type" value="Genomic_DNA"/>
</dbReference>
<dbReference type="PANTHER" id="PTHR35399:SF2">
    <property type="entry name" value="DUF839 DOMAIN-CONTAINING PROTEIN"/>
    <property type="match status" value="1"/>
</dbReference>
<dbReference type="InterPro" id="IPR008557">
    <property type="entry name" value="PhoX"/>
</dbReference>
<comment type="caution">
    <text evidence="1">The sequence shown here is derived from an EMBL/GenBank/DDBJ whole genome shotgun (WGS) entry which is preliminary data.</text>
</comment>
<dbReference type="RefSeq" id="WP_189143329.1">
    <property type="nucleotide sequence ID" value="NZ_BMNK01000017.1"/>
</dbReference>
<organism evidence="1 2">
    <name type="scientific">Nonomuraea glycinis</name>
    <dbReference type="NCBI Taxonomy" id="2047744"/>
    <lineage>
        <taxon>Bacteria</taxon>
        <taxon>Bacillati</taxon>
        <taxon>Actinomycetota</taxon>
        <taxon>Actinomycetes</taxon>
        <taxon>Streptosporangiales</taxon>
        <taxon>Streptosporangiaceae</taxon>
        <taxon>Nonomuraea</taxon>
    </lineage>
</organism>
<dbReference type="Pfam" id="PF05787">
    <property type="entry name" value="PhoX"/>
    <property type="match status" value="1"/>
</dbReference>
<proteinExistence type="predicted"/>
<reference evidence="1" key="1">
    <citation type="journal article" date="2014" name="Int. J. Syst. Evol. Microbiol.">
        <title>Complete genome sequence of Corynebacterium casei LMG S-19264T (=DSM 44701T), isolated from a smear-ripened cheese.</title>
        <authorList>
            <consortium name="US DOE Joint Genome Institute (JGI-PGF)"/>
            <person name="Walter F."/>
            <person name="Albersmeier A."/>
            <person name="Kalinowski J."/>
            <person name="Ruckert C."/>
        </authorList>
    </citation>
    <scope>NUCLEOTIDE SEQUENCE</scope>
    <source>
        <strain evidence="1">CGMCC 4.7430</strain>
    </source>
</reference>
<keyword evidence="2" id="KW-1185">Reference proteome</keyword>
<accession>A0A918E9G6</accession>
<evidence type="ECO:0000313" key="1">
    <source>
        <dbReference type="EMBL" id="GGP15073.1"/>
    </source>
</evidence>
<dbReference type="InterPro" id="IPR015943">
    <property type="entry name" value="WD40/YVTN_repeat-like_dom_sf"/>
</dbReference>
<evidence type="ECO:0000313" key="2">
    <source>
        <dbReference type="Proteomes" id="UP000660745"/>
    </source>
</evidence>
<gene>
    <name evidence="1" type="ORF">GCM10012278_73370</name>
</gene>